<comment type="caution">
    <text evidence="1">The sequence shown here is derived from an EMBL/GenBank/DDBJ whole genome shotgun (WGS) entry which is preliminary data.</text>
</comment>
<sequence>MKAGDLVRGQEVIQVNSDTTVEEVCEVLIRHQISSVPIYDQQKGMYIGFFDLHDLCTYLLLLARAGPEKRRIKMFGKCLSENASTNGAEPPAPFSSQRSFRRRSSSLSMSSTIDSDDFAERFVAGRGSNSPVGTPTHRKSYASSDMPYARRENSGISLMSAVDLAASPNSELEVLARKIADQEPIPVKMLSDISTSNPFCSVLPETSIIQIMELFSMGTHRIAVIDGDGKFVGILTQSRLIQSVYDNMDHVSELSRILDTS</sequence>
<dbReference type="EMBL" id="JAMZIH010007184">
    <property type="protein sequence ID" value="KAJ1673257.1"/>
    <property type="molecule type" value="Genomic_DNA"/>
</dbReference>
<name>A0ACC1HDB1_9FUNG</name>
<proteinExistence type="predicted"/>
<protein>
    <submittedName>
        <fullName evidence="1">Cell separation during budding</fullName>
    </submittedName>
</protein>
<dbReference type="Proteomes" id="UP001145114">
    <property type="component" value="Unassembled WGS sequence"/>
</dbReference>
<accession>A0ACC1HDB1</accession>
<feature type="non-terminal residue" evidence="1">
    <location>
        <position position="261"/>
    </location>
</feature>
<evidence type="ECO:0000313" key="1">
    <source>
        <dbReference type="EMBL" id="KAJ1673257.1"/>
    </source>
</evidence>
<keyword evidence="2" id="KW-1185">Reference proteome</keyword>
<evidence type="ECO:0000313" key="2">
    <source>
        <dbReference type="Proteomes" id="UP001145114"/>
    </source>
</evidence>
<organism evidence="1 2">
    <name type="scientific">Spiromyces aspiralis</name>
    <dbReference type="NCBI Taxonomy" id="68401"/>
    <lineage>
        <taxon>Eukaryota</taxon>
        <taxon>Fungi</taxon>
        <taxon>Fungi incertae sedis</taxon>
        <taxon>Zoopagomycota</taxon>
        <taxon>Kickxellomycotina</taxon>
        <taxon>Kickxellomycetes</taxon>
        <taxon>Kickxellales</taxon>
        <taxon>Kickxellaceae</taxon>
        <taxon>Spiromyces</taxon>
    </lineage>
</organism>
<reference evidence="1" key="1">
    <citation type="submission" date="2022-06" db="EMBL/GenBank/DDBJ databases">
        <title>Phylogenomic reconstructions and comparative analyses of Kickxellomycotina fungi.</title>
        <authorList>
            <person name="Reynolds N.K."/>
            <person name="Stajich J.E."/>
            <person name="Barry K."/>
            <person name="Grigoriev I.V."/>
            <person name="Crous P."/>
            <person name="Smith M.E."/>
        </authorList>
    </citation>
    <scope>NUCLEOTIDE SEQUENCE</scope>
    <source>
        <strain evidence="1">RSA 2271</strain>
    </source>
</reference>
<gene>
    <name evidence="1" type="primary">SDS23_1</name>
    <name evidence="1" type="ORF">EV182_005597</name>
</gene>